<keyword evidence="11 13" id="KW-1133">Transmembrane helix</keyword>
<evidence type="ECO:0000256" key="11">
    <source>
        <dbReference type="ARBA" id="ARBA00022989"/>
    </source>
</evidence>
<dbReference type="Pfam" id="PF00702">
    <property type="entry name" value="Hydrolase"/>
    <property type="match status" value="1"/>
</dbReference>
<dbReference type="HOGENOM" id="CLU_002360_6_4_1"/>
<dbReference type="AlphaFoldDB" id="A0A0C9VN88"/>
<dbReference type="InterPro" id="IPR018303">
    <property type="entry name" value="ATPase_P-typ_P_site"/>
</dbReference>
<evidence type="ECO:0000256" key="4">
    <source>
        <dbReference type="ARBA" id="ARBA00022553"/>
    </source>
</evidence>
<dbReference type="InterPro" id="IPR001757">
    <property type="entry name" value="P_typ_ATPase"/>
</dbReference>
<evidence type="ECO:0000256" key="3">
    <source>
        <dbReference type="ARBA" id="ARBA00012476"/>
    </source>
</evidence>
<comment type="similarity">
    <text evidence="2">Belongs to the cation transport ATPase (P-type) (TC 3.A.3) family. Type IIIA subfamily.</text>
</comment>
<evidence type="ECO:0000256" key="13">
    <source>
        <dbReference type="SAM" id="Phobius"/>
    </source>
</evidence>
<dbReference type="GO" id="GO:0046872">
    <property type="term" value="F:metal ion binding"/>
    <property type="evidence" value="ECO:0007669"/>
    <property type="project" value="UniProtKB-KW"/>
</dbReference>
<keyword evidence="10" id="KW-1278">Translocase</keyword>
<dbReference type="SUPFAM" id="SSF81653">
    <property type="entry name" value="Calcium ATPase, transduction domain A"/>
    <property type="match status" value="1"/>
</dbReference>
<protein>
    <recommendedName>
        <fullName evidence="3">P-type H(+)-exporting transporter</fullName>
        <ecNumber evidence="3">7.1.2.1</ecNumber>
    </recommendedName>
</protein>
<dbReference type="PRINTS" id="PR00120">
    <property type="entry name" value="HATPASE"/>
</dbReference>
<organism evidence="15 16">
    <name type="scientific">Sphaerobolus stellatus (strain SS14)</name>
    <dbReference type="NCBI Taxonomy" id="990650"/>
    <lineage>
        <taxon>Eukaryota</taxon>
        <taxon>Fungi</taxon>
        <taxon>Dikarya</taxon>
        <taxon>Basidiomycota</taxon>
        <taxon>Agaricomycotina</taxon>
        <taxon>Agaricomycetes</taxon>
        <taxon>Phallomycetidae</taxon>
        <taxon>Geastrales</taxon>
        <taxon>Sphaerobolaceae</taxon>
        <taxon>Sphaerobolus</taxon>
    </lineage>
</organism>
<keyword evidence="7" id="KW-0547">Nucleotide-binding</keyword>
<feature type="transmembrane region" description="Helical" evidence="13">
    <location>
        <begin position="123"/>
        <end position="155"/>
    </location>
</feature>
<evidence type="ECO:0000313" key="16">
    <source>
        <dbReference type="Proteomes" id="UP000054279"/>
    </source>
</evidence>
<evidence type="ECO:0000256" key="9">
    <source>
        <dbReference type="ARBA" id="ARBA00022842"/>
    </source>
</evidence>
<feature type="domain" description="P-type ATPase A" evidence="14">
    <location>
        <begin position="21"/>
        <end position="73"/>
    </location>
</feature>
<keyword evidence="12 13" id="KW-0472">Membrane</keyword>
<dbReference type="InterPro" id="IPR023299">
    <property type="entry name" value="ATPase_P-typ_cyto_dom_N"/>
</dbReference>
<dbReference type="FunFam" id="3.40.50.1000:FF:000211">
    <property type="entry name" value="Plasma membrane ATPase"/>
    <property type="match status" value="1"/>
</dbReference>
<evidence type="ECO:0000256" key="10">
    <source>
        <dbReference type="ARBA" id="ARBA00022967"/>
    </source>
</evidence>
<dbReference type="Gene3D" id="1.20.1110.10">
    <property type="entry name" value="Calcium-transporting ATPase, transmembrane domain"/>
    <property type="match status" value="1"/>
</dbReference>
<dbReference type="Gene3D" id="3.40.1110.10">
    <property type="entry name" value="Calcium-transporting ATPase, cytoplasmic domain N"/>
    <property type="match status" value="1"/>
</dbReference>
<keyword evidence="9" id="KW-0460">Magnesium</keyword>
<evidence type="ECO:0000256" key="5">
    <source>
        <dbReference type="ARBA" id="ARBA00022692"/>
    </source>
</evidence>
<dbReference type="GO" id="GO:0016020">
    <property type="term" value="C:membrane"/>
    <property type="evidence" value="ECO:0007669"/>
    <property type="project" value="UniProtKB-SubCell"/>
</dbReference>
<dbReference type="SFLD" id="SFLDS00003">
    <property type="entry name" value="Haloacid_Dehalogenase"/>
    <property type="match status" value="1"/>
</dbReference>
<keyword evidence="5 13" id="KW-0812">Transmembrane</keyword>
<keyword evidence="6" id="KW-0479">Metal-binding</keyword>
<dbReference type="InterPro" id="IPR036412">
    <property type="entry name" value="HAD-like_sf"/>
</dbReference>
<dbReference type="SUPFAM" id="SSF56784">
    <property type="entry name" value="HAD-like"/>
    <property type="match status" value="1"/>
</dbReference>
<name>A0A0C9VN88_SPHS4</name>
<dbReference type="InterPro" id="IPR023214">
    <property type="entry name" value="HAD_sf"/>
</dbReference>
<accession>A0A0C9VN88</accession>
<dbReference type="PROSITE" id="PS00154">
    <property type="entry name" value="ATPASE_E1_E2"/>
    <property type="match status" value="1"/>
</dbReference>
<evidence type="ECO:0000256" key="6">
    <source>
        <dbReference type="ARBA" id="ARBA00022723"/>
    </source>
</evidence>
<dbReference type="GO" id="GO:0005524">
    <property type="term" value="F:ATP binding"/>
    <property type="evidence" value="ECO:0007669"/>
    <property type="project" value="UniProtKB-KW"/>
</dbReference>
<keyword evidence="4" id="KW-0597">Phosphoprotein</keyword>
<dbReference type="NCBIfam" id="TIGR01494">
    <property type="entry name" value="ATPase_P-type"/>
    <property type="match status" value="2"/>
</dbReference>
<dbReference type="Gene3D" id="3.40.50.1000">
    <property type="entry name" value="HAD superfamily/HAD-like"/>
    <property type="match status" value="1"/>
</dbReference>
<dbReference type="InterPro" id="IPR044492">
    <property type="entry name" value="P_typ_ATPase_HD_dom"/>
</dbReference>
<evidence type="ECO:0000256" key="7">
    <source>
        <dbReference type="ARBA" id="ARBA00022741"/>
    </source>
</evidence>
<dbReference type="Pfam" id="PF00122">
    <property type="entry name" value="E1-E2_ATPase"/>
    <property type="match status" value="1"/>
</dbReference>
<dbReference type="InterPro" id="IPR059000">
    <property type="entry name" value="ATPase_P-type_domA"/>
</dbReference>
<dbReference type="SUPFAM" id="SSF81665">
    <property type="entry name" value="Calcium ATPase, transmembrane domain M"/>
    <property type="match status" value="1"/>
</dbReference>
<keyword evidence="8" id="KW-0067">ATP-binding</keyword>
<evidence type="ECO:0000256" key="1">
    <source>
        <dbReference type="ARBA" id="ARBA00004141"/>
    </source>
</evidence>
<gene>
    <name evidence="15" type="ORF">M422DRAFT_258110</name>
</gene>
<dbReference type="SFLD" id="SFLDF00027">
    <property type="entry name" value="p-type_atpase"/>
    <property type="match status" value="1"/>
</dbReference>
<dbReference type="EC" id="7.1.2.1" evidence="3"/>
<evidence type="ECO:0000256" key="2">
    <source>
        <dbReference type="ARBA" id="ARBA00008804"/>
    </source>
</evidence>
<dbReference type="InterPro" id="IPR008250">
    <property type="entry name" value="ATPase_P-typ_transduc_dom_A_sf"/>
</dbReference>
<dbReference type="PANTHER" id="PTHR42861">
    <property type="entry name" value="CALCIUM-TRANSPORTING ATPASE"/>
    <property type="match status" value="1"/>
</dbReference>
<evidence type="ECO:0000259" key="14">
    <source>
        <dbReference type="Pfam" id="PF00122"/>
    </source>
</evidence>
<evidence type="ECO:0000256" key="12">
    <source>
        <dbReference type="ARBA" id="ARBA00023136"/>
    </source>
</evidence>
<dbReference type="PRINTS" id="PR00119">
    <property type="entry name" value="CATATPASE"/>
</dbReference>
<dbReference type="Proteomes" id="UP000054279">
    <property type="component" value="Unassembled WGS sequence"/>
</dbReference>
<keyword evidence="16" id="KW-1185">Reference proteome</keyword>
<dbReference type="GO" id="GO:0016887">
    <property type="term" value="F:ATP hydrolysis activity"/>
    <property type="evidence" value="ECO:0007669"/>
    <property type="project" value="InterPro"/>
</dbReference>
<feature type="transmembrane region" description="Helical" evidence="13">
    <location>
        <begin position="89"/>
        <end position="111"/>
    </location>
</feature>
<feature type="transmembrane region" description="Helical" evidence="13">
    <location>
        <begin position="476"/>
        <end position="497"/>
    </location>
</feature>
<proteinExistence type="inferred from homology"/>
<sequence>MTIMMNETADEGDEKGPSVLSVDQSAITGESLAVDKFIGDTIFFTTSVKRGKCYVVITQIARHSFVGKTAALVTGSSEKGHFESVMSSIGTTLLLVVILWVTAVWIGGFFRHVGIATPDHNKLLVYALIFLIIGVPVGLPCVTTTTLAVGAAYLARKNAIVQKLSVIESLAGVDILASDKTGTLTANQLSLHEPWVAEGVDVNWMMCVPALTSSHNVKSLDPIDHMLREGWHTIKFTPFNPVSKQITAEVEKGGKRYTWAKGAPNVILKLCNPSQHIINTYHEISNDFAQRGFRSLGVAVKESDGPWQILGLLPMFDPPRHDTAAIRNLFIPTIDKAQKLGIKVKMLTGDAVAIAKETCRMLNLGTNVYDFQHLIGATWLIHDFVEGAEGFAEVFPEHKYQVVRMLQARGHLTAMIGDGVSDAPSLKAVNCGIAVEGASDTAKSAADVICLDPGLATIITSIKVSRQIFHRMKAYIQYRVALCLYLEIYLVGFLTFVA</sequence>
<evidence type="ECO:0000313" key="15">
    <source>
        <dbReference type="EMBL" id="KIJ39221.1"/>
    </source>
</evidence>
<comment type="subcellular location">
    <subcellularLocation>
        <location evidence="1">Membrane</location>
        <topology evidence="1">Multi-pass membrane protein</topology>
    </subcellularLocation>
</comment>
<dbReference type="FunFam" id="3.40.1110.10:FF:000005">
    <property type="entry name" value="Plasma membrane ATPase"/>
    <property type="match status" value="1"/>
</dbReference>
<reference evidence="15 16" key="1">
    <citation type="submission" date="2014-06" db="EMBL/GenBank/DDBJ databases">
        <title>Evolutionary Origins and Diversification of the Mycorrhizal Mutualists.</title>
        <authorList>
            <consortium name="DOE Joint Genome Institute"/>
            <consortium name="Mycorrhizal Genomics Consortium"/>
            <person name="Kohler A."/>
            <person name="Kuo A."/>
            <person name="Nagy L.G."/>
            <person name="Floudas D."/>
            <person name="Copeland A."/>
            <person name="Barry K.W."/>
            <person name="Cichocki N."/>
            <person name="Veneault-Fourrey C."/>
            <person name="LaButti K."/>
            <person name="Lindquist E.A."/>
            <person name="Lipzen A."/>
            <person name="Lundell T."/>
            <person name="Morin E."/>
            <person name="Murat C."/>
            <person name="Riley R."/>
            <person name="Ohm R."/>
            <person name="Sun H."/>
            <person name="Tunlid A."/>
            <person name="Henrissat B."/>
            <person name="Grigoriev I.V."/>
            <person name="Hibbett D.S."/>
            <person name="Martin F."/>
        </authorList>
    </citation>
    <scope>NUCLEOTIDE SEQUENCE [LARGE SCALE GENOMIC DNA]</scope>
    <source>
        <strain evidence="15 16">SS14</strain>
    </source>
</reference>
<dbReference type="SFLD" id="SFLDG00002">
    <property type="entry name" value="C1.7:_P-type_atpase_like"/>
    <property type="match status" value="1"/>
</dbReference>
<dbReference type="EMBL" id="KN837154">
    <property type="protein sequence ID" value="KIJ39221.1"/>
    <property type="molecule type" value="Genomic_DNA"/>
</dbReference>
<dbReference type="GO" id="GO:0008553">
    <property type="term" value="F:P-type proton-exporting transporter activity"/>
    <property type="evidence" value="ECO:0007669"/>
    <property type="project" value="UniProtKB-EC"/>
</dbReference>
<evidence type="ECO:0000256" key="8">
    <source>
        <dbReference type="ARBA" id="ARBA00022840"/>
    </source>
</evidence>
<dbReference type="OrthoDB" id="116380at2759"/>
<dbReference type="InterPro" id="IPR023298">
    <property type="entry name" value="ATPase_P-typ_TM_dom_sf"/>
</dbReference>